<dbReference type="STRING" id="656519.Halsa_0166"/>
<accession>E4RNW5</accession>
<dbReference type="Gene3D" id="4.10.320.10">
    <property type="entry name" value="E3-binding domain"/>
    <property type="match status" value="2"/>
</dbReference>
<dbReference type="InterPro" id="IPR023213">
    <property type="entry name" value="CAT-like_dom_sf"/>
</dbReference>
<dbReference type="SUPFAM" id="SSF47005">
    <property type="entry name" value="Peripheral subunit-binding domain of 2-oxo acid dehydrogenase complex"/>
    <property type="match status" value="2"/>
</dbReference>
<feature type="coiled-coil region" evidence="7">
    <location>
        <begin position="241"/>
        <end position="268"/>
    </location>
</feature>
<dbReference type="CDD" id="cd06849">
    <property type="entry name" value="lipoyl_domain"/>
    <property type="match status" value="1"/>
</dbReference>
<gene>
    <name evidence="10" type="ordered locus">Halsa_0166</name>
</gene>
<dbReference type="AlphaFoldDB" id="E4RNW5"/>
<feature type="domain" description="Lipoyl-binding" evidence="8">
    <location>
        <begin position="2"/>
        <end position="77"/>
    </location>
</feature>
<sequence length="435" mass="47488">MAYEVKMPKFGETMTEGTIFTWFVEEGDSVESGDPLFEVETDKASLEVEAEQTGVLAKILIKENETAPIGDVVALIAEEGEDIESLDFGAESSKEAAEEESTTKVEKTAEKIEKVIRAEGEKIKASPAAKRLAKEKNIELNKVQAGDGREAIIEADVRDYINTNLPSATPTAEKKAAAQGIDLSKLEGTGAGGRIQSSDLDSYTVEKTETDQEIPFTGLRKVISKRMSQSFQEVPQVTTTVKADMKEIKDLREKIKELSEEHISYTDILLLIASRMLKKYPKINSHISQDKMIVKSSINIGIAVDVPGGLVVPVIKNVGRKSLEEIAKERKILVKKAREGKLNNDDLSGGTFTITNLGGFETEIFTPIVNQPEAAILGVGQISDEVVPVDGEVTIRPMLWLSMAYDHRAVDGAPAAEFLQKIKNALENPVSLLLS</sequence>
<dbReference type="Gene3D" id="2.40.50.100">
    <property type="match status" value="1"/>
</dbReference>
<dbReference type="EC" id="2.3.1.-" evidence="6"/>
<evidence type="ECO:0000256" key="5">
    <source>
        <dbReference type="ARBA" id="ARBA00023315"/>
    </source>
</evidence>
<keyword evidence="4 6" id="KW-0450">Lipoyl</keyword>
<dbReference type="GO" id="GO:0016407">
    <property type="term" value="F:acetyltransferase activity"/>
    <property type="evidence" value="ECO:0007669"/>
    <property type="project" value="TreeGrafter"/>
</dbReference>
<organism evidence="10 11">
    <name type="scientific">Halanaerobium hydrogeniformans</name>
    <name type="common">Halanaerobium sp. (strain sapolanicus)</name>
    <dbReference type="NCBI Taxonomy" id="656519"/>
    <lineage>
        <taxon>Bacteria</taxon>
        <taxon>Bacillati</taxon>
        <taxon>Bacillota</taxon>
        <taxon>Clostridia</taxon>
        <taxon>Halanaerobiales</taxon>
        <taxon>Halanaerobiaceae</taxon>
        <taxon>Halanaerobium</taxon>
    </lineage>
</organism>
<dbReference type="FunFam" id="3.30.559.10:FF:000007">
    <property type="entry name" value="Dihydrolipoamide acetyltransferase component of pyruvate dehydrogenase complex"/>
    <property type="match status" value="1"/>
</dbReference>
<dbReference type="InterPro" id="IPR036625">
    <property type="entry name" value="E3-bd_dom_sf"/>
</dbReference>
<name>E4RNW5_HALHG</name>
<reference evidence="10 11" key="2">
    <citation type="journal article" date="2011" name="J. Bacteriol.">
        <title>Complete Genome Sequence of the Haloalkaliphilic, Hydrogen Producing Halanaerobium hydrogenoformans.</title>
        <authorList>
            <person name="Brown S.D."/>
            <person name="Begemann M.B."/>
            <person name="Mormile M.R."/>
            <person name="Wall J.D."/>
            <person name="Han C.S."/>
            <person name="Goodwin L.A."/>
            <person name="Pitluck S."/>
            <person name="Land M.L."/>
            <person name="Hauser L.J."/>
            <person name="Elias D.A."/>
        </authorList>
    </citation>
    <scope>NUCLEOTIDE SEQUENCE [LARGE SCALE GENOMIC DNA]</scope>
    <source>
        <strain evidence="11">sapolanicus</strain>
    </source>
</reference>
<evidence type="ECO:0000256" key="7">
    <source>
        <dbReference type="SAM" id="Coils"/>
    </source>
</evidence>
<evidence type="ECO:0000259" key="8">
    <source>
        <dbReference type="PROSITE" id="PS50968"/>
    </source>
</evidence>
<evidence type="ECO:0000259" key="9">
    <source>
        <dbReference type="PROSITE" id="PS51826"/>
    </source>
</evidence>
<dbReference type="eggNOG" id="COG0508">
    <property type="taxonomic scope" value="Bacteria"/>
</dbReference>
<dbReference type="Pfam" id="PF02817">
    <property type="entry name" value="E3_binding"/>
    <property type="match status" value="2"/>
</dbReference>
<dbReference type="SUPFAM" id="SSF51230">
    <property type="entry name" value="Single hybrid motif"/>
    <property type="match status" value="1"/>
</dbReference>
<dbReference type="Pfam" id="PF00364">
    <property type="entry name" value="Biotin_lipoyl"/>
    <property type="match status" value="1"/>
</dbReference>
<reference evidence="10 11" key="1">
    <citation type="submission" date="2010-11" db="EMBL/GenBank/DDBJ databases">
        <title>Complete sequence of Halanaerobium sp. sapolanicus.</title>
        <authorList>
            <consortium name="US DOE Joint Genome Institute"/>
            <person name="Lucas S."/>
            <person name="Copeland A."/>
            <person name="Lapidus A."/>
            <person name="Cheng J.-F."/>
            <person name="Bruce D."/>
            <person name="Goodwin L."/>
            <person name="Pitluck S."/>
            <person name="Davenport K."/>
            <person name="Detter J.C."/>
            <person name="Han C."/>
            <person name="Tapia R."/>
            <person name="Land M."/>
            <person name="Hauser L."/>
            <person name="Jeffries C."/>
            <person name="Kyrpides N."/>
            <person name="Ivanova N."/>
            <person name="Mikhailova N."/>
            <person name="Begemann M.B."/>
            <person name="Mormile M.R."/>
            <person name="Wall J.D."/>
            <person name="Elias D.A."/>
            <person name="Woyke T."/>
        </authorList>
    </citation>
    <scope>NUCLEOTIDE SEQUENCE [LARGE SCALE GENOMIC DNA]</scope>
    <source>
        <strain evidence="11">sapolanicus</strain>
    </source>
</reference>
<keyword evidence="11" id="KW-1185">Reference proteome</keyword>
<evidence type="ECO:0000256" key="6">
    <source>
        <dbReference type="RuleBase" id="RU003423"/>
    </source>
</evidence>
<dbReference type="KEGG" id="has:Halsa_0166"/>
<dbReference type="InterPro" id="IPR011053">
    <property type="entry name" value="Single_hybrid_motif"/>
</dbReference>
<protein>
    <recommendedName>
        <fullName evidence="6">Dihydrolipoamide acetyltransferase component of pyruvate dehydrogenase complex</fullName>
        <ecNumber evidence="6">2.3.1.-</ecNumber>
    </recommendedName>
</protein>
<dbReference type="PROSITE" id="PS51826">
    <property type="entry name" value="PSBD"/>
    <property type="match status" value="2"/>
</dbReference>
<feature type="domain" description="Peripheral subunit-binding (PSBD)" evidence="9">
    <location>
        <begin position="124"/>
        <end position="161"/>
    </location>
</feature>
<dbReference type="PANTHER" id="PTHR43178">
    <property type="entry name" value="DIHYDROLIPOAMIDE ACETYLTRANSFERASE COMPONENT OF PYRUVATE DEHYDROGENASE COMPLEX"/>
    <property type="match status" value="1"/>
</dbReference>
<dbReference type="Pfam" id="PF00198">
    <property type="entry name" value="2-oxoacid_dh"/>
    <property type="match status" value="1"/>
</dbReference>
<dbReference type="HOGENOM" id="CLU_016733_0_0_9"/>
<evidence type="ECO:0000256" key="4">
    <source>
        <dbReference type="ARBA" id="ARBA00022823"/>
    </source>
</evidence>
<dbReference type="InterPro" id="IPR001078">
    <property type="entry name" value="2-oxoacid_DH_actylTfrase"/>
</dbReference>
<feature type="domain" description="Peripheral subunit-binding (PSBD)" evidence="9">
    <location>
        <begin position="167"/>
        <end position="204"/>
    </location>
</feature>
<dbReference type="PROSITE" id="PS50968">
    <property type="entry name" value="BIOTINYL_LIPOYL"/>
    <property type="match status" value="1"/>
</dbReference>
<dbReference type="PROSITE" id="PS00189">
    <property type="entry name" value="LIPOYL"/>
    <property type="match status" value="1"/>
</dbReference>
<evidence type="ECO:0000256" key="1">
    <source>
        <dbReference type="ARBA" id="ARBA00001938"/>
    </source>
</evidence>
<keyword evidence="3 6" id="KW-0808">Transferase</keyword>
<evidence type="ECO:0000256" key="2">
    <source>
        <dbReference type="ARBA" id="ARBA00007317"/>
    </source>
</evidence>
<dbReference type="InterPro" id="IPR003016">
    <property type="entry name" value="2-oxoA_DH_lipoyl-BS"/>
</dbReference>
<dbReference type="InterPro" id="IPR050743">
    <property type="entry name" value="2-oxoacid_DH_E2_comp"/>
</dbReference>
<dbReference type="SUPFAM" id="SSF52777">
    <property type="entry name" value="CoA-dependent acyltransferases"/>
    <property type="match status" value="1"/>
</dbReference>
<comment type="similarity">
    <text evidence="2 6">Belongs to the 2-oxoacid dehydrogenase family.</text>
</comment>
<dbReference type="GO" id="GO:0031405">
    <property type="term" value="F:lipoic acid binding"/>
    <property type="evidence" value="ECO:0007669"/>
    <property type="project" value="TreeGrafter"/>
</dbReference>
<dbReference type="EMBL" id="CP002304">
    <property type="protein sequence ID" value="ADQ13655.1"/>
    <property type="molecule type" value="Genomic_DNA"/>
</dbReference>
<dbReference type="GO" id="GO:0005737">
    <property type="term" value="C:cytoplasm"/>
    <property type="evidence" value="ECO:0007669"/>
    <property type="project" value="TreeGrafter"/>
</dbReference>
<comment type="cofactor">
    <cofactor evidence="1 6">
        <name>(R)-lipoate</name>
        <dbReference type="ChEBI" id="CHEBI:83088"/>
    </cofactor>
</comment>
<dbReference type="Proteomes" id="UP000007434">
    <property type="component" value="Chromosome"/>
</dbReference>
<dbReference type="InterPro" id="IPR000089">
    <property type="entry name" value="Biotin_lipoyl"/>
</dbReference>
<dbReference type="PANTHER" id="PTHR43178:SF5">
    <property type="entry name" value="LIPOAMIDE ACYLTRANSFERASE COMPONENT OF BRANCHED-CHAIN ALPHA-KETO ACID DEHYDROGENASE COMPLEX, MITOCHONDRIAL"/>
    <property type="match status" value="1"/>
</dbReference>
<keyword evidence="5 6" id="KW-0012">Acyltransferase</keyword>
<dbReference type="InterPro" id="IPR004167">
    <property type="entry name" value="PSBD"/>
</dbReference>
<proteinExistence type="inferred from homology"/>
<evidence type="ECO:0000313" key="11">
    <source>
        <dbReference type="Proteomes" id="UP000007434"/>
    </source>
</evidence>
<evidence type="ECO:0000256" key="3">
    <source>
        <dbReference type="ARBA" id="ARBA00022679"/>
    </source>
</evidence>
<keyword evidence="7" id="KW-0175">Coiled coil</keyword>
<evidence type="ECO:0000313" key="10">
    <source>
        <dbReference type="EMBL" id="ADQ13655.1"/>
    </source>
</evidence>
<dbReference type="Gene3D" id="3.30.559.10">
    <property type="entry name" value="Chloramphenicol acetyltransferase-like domain"/>
    <property type="match status" value="1"/>
</dbReference>